<dbReference type="Proteomes" id="UP000784294">
    <property type="component" value="Unassembled WGS sequence"/>
</dbReference>
<accession>A0A3S5CTS0</accession>
<proteinExistence type="predicted"/>
<name>A0A3S5CTS0_9PLAT</name>
<evidence type="ECO:0000313" key="1">
    <source>
        <dbReference type="EMBL" id="VEL36248.1"/>
    </source>
</evidence>
<protein>
    <submittedName>
        <fullName evidence="1">Uncharacterized protein</fullName>
    </submittedName>
</protein>
<keyword evidence="2" id="KW-1185">Reference proteome</keyword>
<dbReference type="EMBL" id="CAAALY010251759">
    <property type="protein sequence ID" value="VEL36248.1"/>
    <property type="molecule type" value="Genomic_DNA"/>
</dbReference>
<sequence length="73" mass="8385">MSSGLRQPERRIQAKRLQFNRNWPSPPGEINLRISSSCTFMRNRVLPNSICKHGNQSLGLLLGEVIVYMFLKV</sequence>
<reference evidence="1" key="1">
    <citation type="submission" date="2018-11" db="EMBL/GenBank/DDBJ databases">
        <authorList>
            <consortium name="Pathogen Informatics"/>
        </authorList>
    </citation>
    <scope>NUCLEOTIDE SEQUENCE</scope>
</reference>
<gene>
    <name evidence="1" type="ORF">PXEA_LOCUS29688</name>
</gene>
<organism evidence="1 2">
    <name type="scientific">Protopolystoma xenopodis</name>
    <dbReference type="NCBI Taxonomy" id="117903"/>
    <lineage>
        <taxon>Eukaryota</taxon>
        <taxon>Metazoa</taxon>
        <taxon>Spiralia</taxon>
        <taxon>Lophotrochozoa</taxon>
        <taxon>Platyhelminthes</taxon>
        <taxon>Monogenea</taxon>
        <taxon>Polyopisthocotylea</taxon>
        <taxon>Polystomatidea</taxon>
        <taxon>Polystomatidae</taxon>
        <taxon>Protopolystoma</taxon>
    </lineage>
</organism>
<comment type="caution">
    <text evidence="1">The sequence shown here is derived from an EMBL/GenBank/DDBJ whole genome shotgun (WGS) entry which is preliminary data.</text>
</comment>
<evidence type="ECO:0000313" key="2">
    <source>
        <dbReference type="Proteomes" id="UP000784294"/>
    </source>
</evidence>
<dbReference type="AlphaFoldDB" id="A0A3S5CTS0"/>